<dbReference type="Gene3D" id="3.90.1720.10">
    <property type="entry name" value="endopeptidase domain like (from Nostoc punctiforme)"/>
    <property type="match status" value="1"/>
</dbReference>
<dbReference type="NCBIfam" id="NF007458">
    <property type="entry name" value="PRK10030.1"/>
    <property type="match status" value="1"/>
</dbReference>
<evidence type="ECO:0000313" key="2">
    <source>
        <dbReference type="Proteomes" id="UP000218796"/>
    </source>
</evidence>
<sequence length="216" mass="24156">MEMRSEPKRITGKSIISLAIVVCLLLLFMQPRASLAWQPQPGDIIFQTSPSSQSLAIHKATHSLWSHVGIILLKNNKPMVFEASGDVRYTPLQKWIDHGVGKSYVAKRLKQPLSTAQVQALNQQAGYFIGKPYDILFGWSDTDIYCSELVWKMYFRAAGLKIGTVQRIEDFDLSSPAVKKIIKARYGDKLPLNEQVISPVAMFDSPLLETVASVGY</sequence>
<dbReference type="AlphaFoldDB" id="A0A2A2M7P2"/>
<evidence type="ECO:0000313" key="1">
    <source>
        <dbReference type="EMBL" id="PAV94442.1"/>
    </source>
</evidence>
<proteinExistence type="predicted"/>
<dbReference type="InterPro" id="IPR024453">
    <property type="entry name" value="Peptidase_C92"/>
</dbReference>
<reference evidence="1 2" key="1">
    <citation type="submission" date="2017-08" db="EMBL/GenBank/DDBJ databases">
        <title>Draft Genome Sequence of Hafnia alvei CITHA-6 Isolated from Raw Bovine Milk.</title>
        <authorList>
            <person name="Culligan E.P."/>
            <person name="Mcsweeney A."/>
            <person name="O'Doherty C."/>
            <person name="Gleeson E."/>
            <person name="O'Riordan D."/>
            <person name="Sleator R.D."/>
        </authorList>
    </citation>
    <scope>NUCLEOTIDE SEQUENCE [LARGE SCALE GENOMIC DNA]</scope>
    <source>
        <strain evidence="1 2">CITHA-6</strain>
    </source>
</reference>
<protein>
    <recommendedName>
        <fullName evidence="3">YiiX family permuted papain-like enzyme</fullName>
    </recommendedName>
</protein>
<dbReference type="SUPFAM" id="SSF54001">
    <property type="entry name" value="Cysteine proteinases"/>
    <property type="match status" value="1"/>
</dbReference>
<comment type="caution">
    <text evidence="1">The sequence shown here is derived from an EMBL/GenBank/DDBJ whole genome shotgun (WGS) entry which is preliminary data.</text>
</comment>
<dbReference type="Pfam" id="PF05708">
    <property type="entry name" value="Peptidase_C92"/>
    <property type="match status" value="1"/>
</dbReference>
<dbReference type="InterPro" id="IPR038765">
    <property type="entry name" value="Papain-like_cys_pep_sf"/>
</dbReference>
<keyword evidence="2" id="KW-1185">Reference proteome</keyword>
<dbReference type="EMBL" id="NQMS01000013">
    <property type="protein sequence ID" value="PAV94442.1"/>
    <property type="molecule type" value="Genomic_DNA"/>
</dbReference>
<organism evidence="1 2">
    <name type="scientific">Hafnia paralvei</name>
    <dbReference type="NCBI Taxonomy" id="546367"/>
    <lineage>
        <taxon>Bacteria</taxon>
        <taxon>Pseudomonadati</taxon>
        <taxon>Pseudomonadota</taxon>
        <taxon>Gammaproteobacteria</taxon>
        <taxon>Enterobacterales</taxon>
        <taxon>Hafniaceae</taxon>
        <taxon>Hafnia</taxon>
    </lineage>
</organism>
<gene>
    <name evidence="1" type="ORF">CJD50_20520</name>
</gene>
<name>A0A2A2M7P2_9GAMM</name>
<dbReference type="Proteomes" id="UP000218796">
    <property type="component" value="Unassembled WGS sequence"/>
</dbReference>
<evidence type="ECO:0008006" key="3">
    <source>
        <dbReference type="Google" id="ProtNLM"/>
    </source>
</evidence>
<accession>A0A2A2M7P2</accession>
<dbReference type="RefSeq" id="WP_020303630.1">
    <property type="nucleotide sequence ID" value="NZ_CAUFSP010000044.1"/>
</dbReference>